<reference evidence="1 2" key="1">
    <citation type="submission" date="2019-01" db="EMBL/GenBank/DDBJ databases">
        <title>Zoogloea oleivorans genome sequencing and assembly.</title>
        <authorList>
            <person name="Tancsics A."/>
            <person name="Farkas M."/>
            <person name="Kriszt B."/>
            <person name="Maroti G."/>
            <person name="Horvath B."/>
        </authorList>
    </citation>
    <scope>NUCLEOTIDE SEQUENCE [LARGE SCALE GENOMIC DNA]</scope>
    <source>
        <strain evidence="1 2">Buc</strain>
    </source>
</reference>
<dbReference type="Proteomes" id="UP000389128">
    <property type="component" value="Unassembled WGS sequence"/>
</dbReference>
<organism evidence="1 2">
    <name type="scientific">Zoogloea oleivorans</name>
    <dbReference type="NCBI Taxonomy" id="1552750"/>
    <lineage>
        <taxon>Bacteria</taxon>
        <taxon>Pseudomonadati</taxon>
        <taxon>Pseudomonadota</taxon>
        <taxon>Betaproteobacteria</taxon>
        <taxon>Rhodocyclales</taxon>
        <taxon>Zoogloeaceae</taxon>
        <taxon>Zoogloea</taxon>
    </lineage>
</organism>
<sequence>MTNPLKALRELTAGPPLLTGAVTWTDGTSSQLTLPGGAVITVRGTAPIGTAVYHRDAAIEGEAPNLPGVDIEV</sequence>
<evidence type="ECO:0000313" key="1">
    <source>
        <dbReference type="EMBL" id="TYC59885.1"/>
    </source>
</evidence>
<keyword evidence="2" id="KW-1185">Reference proteome</keyword>
<gene>
    <name evidence="1" type="ORF">ETQ85_07590</name>
</gene>
<dbReference type="RefSeq" id="WP_148578442.1">
    <property type="nucleotide sequence ID" value="NZ_SDKK01000006.1"/>
</dbReference>
<evidence type="ECO:0000313" key="2">
    <source>
        <dbReference type="Proteomes" id="UP000389128"/>
    </source>
</evidence>
<dbReference type="OrthoDB" id="7066409at2"/>
<comment type="caution">
    <text evidence="1">The sequence shown here is derived from an EMBL/GenBank/DDBJ whole genome shotgun (WGS) entry which is preliminary data.</text>
</comment>
<name>A0A6C2D2N5_9RHOO</name>
<accession>A0A6C2D2N5</accession>
<protein>
    <submittedName>
        <fullName evidence="1">Uncharacterized protein</fullName>
    </submittedName>
</protein>
<dbReference type="AlphaFoldDB" id="A0A6C2D2N5"/>
<dbReference type="EMBL" id="SDKK01000006">
    <property type="protein sequence ID" value="TYC59885.1"/>
    <property type="molecule type" value="Genomic_DNA"/>
</dbReference>
<proteinExistence type="predicted"/>